<evidence type="ECO:0000256" key="4">
    <source>
        <dbReference type="SAM" id="Coils"/>
    </source>
</evidence>
<dbReference type="InterPro" id="IPR010123">
    <property type="entry name" value="PHA_synth_III_E"/>
</dbReference>
<name>A0A0W8E9P0_9ZZZZ</name>
<evidence type="ECO:0000313" key="5">
    <source>
        <dbReference type="EMBL" id="KUG05346.1"/>
    </source>
</evidence>
<dbReference type="EMBL" id="LNQE01001819">
    <property type="protein sequence ID" value="KUG05346.1"/>
    <property type="molecule type" value="Genomic_DNA"/>
</dbReference>
<reference evidence="5" key="1">
    <citation type="journal article" date="2015" name="Proc. Natl. Acad. Sci. U.S.A.">
        <title>Networks of energetic and metabolic interactions define dynamics in microbial communities.</title>
        <authorList>
            <person name="Embree M."/>
            <person name="Liu J.K."/>
            <person name="Al-Bassam M.M."/>
            <person name="Zengler K."/>
        </authorList>
    </citation>
    <scope>NUCLEOTIDE SEQUENCE</scope>
</reference>
<evidence type="ECO:0000256" key="2">
    <source>
        <dbReference type="ARBA" id="ARBA00019066"/>
    </source>
</evidence>
<dbReference type="GO" id="GO:0042619">
    <property type="term" value="P:poly-hydroxybutyrate biosynthetic process"/>
    <property type="evidence" value="ECO:0007669"/>
    <property type="project" value="UniProtKB-KW"/>
</dbReference>
<sequence>MMQNDFVGECLDFQKKVFDLWQESMNNMDSRVKVDEKATNIFEESLKPIQEINKKWVQFSNEFYTQSIKSINNDAYLAQQEIINKMLNGANLYQNLNKFWEDLNLNMSGRNGDPFDFYSKWNEDYMKIVSNNFISFLPDSMKSLFDEVLEIYEMSTDTSNKFFRPWLDEAQNLQCLWAKSMTGDQGAYIEFNKLWQSNFDASFGKIFNMPQFSMNRELIQNQMLTMNALINFINNMSEFMATMAMINQETLENILNDYQEMLIAGNNPKTYKEFYDYWWKKNEAAYLRVFATNEFSKLLAQVLEASVNFKKEFDNLLEKQLKFLPYPTKTDMDSVYKTLDDLKREVRALKREAAARNVEEKSVKED</sequence>
<comment type="caution">
    <text evidence="5">The sequence shown here is derived from an EMBL/GenBank/DDBJ whole genome shotgun (WGS) entry which is preliminary data.</text>
</comment>
<proteinExistence type="predicted"/>
<protein>
    <recommendedName>
        <fullName evidence="2">Poly(3-hydroxyalkanoate) polymerase subunit PhaE</fullName>
    </recommendedName>
</protein>
<dbReference type="Pfam" id="PF09712">
    <property type="entry name" value="PHA_synth_III_E"/>
    <property type="match status" value="1"/>
</dbReference>
<keyword evidence="3" id="KW-0583">PHB biosynthesis</keyword>
<keyword evidence="4" id="KW-0175">Coiled coil</keyword>
<evidence type="ECO:0000256" key="3">
    <source>
        <dbReference type="ARBA" id="ARBA00022752"/>
    </source>
</evidence>
<evidence type="ECO:0000256" key="1">
    <source>
        <dbReference type="ARBA" id="ARBA00004683"/>
    </source>
</evidence>
<comment type="pathway">
    <text evidence="1">Biopolymer metabolism; poly-(R)-3-hydroxybutanoate biosynthesis.</text>
</comment>
<feature type="coiled-coil region" evidence="4">
    <location>
        <begin position="332"/>
        <end position="359"/>
    </location>
</feature>
<dbReference type="AlphaFoldDB" id="A0A0W8E9P0"/>
<gene>
    <name evidence="5" type="ORF">ASZ90_017236</name>
</gene>
<organism evidence="5">
    <name type="scientific">hydrocarbon metagenome</name>
    <dbReference type="NCBI Taxonomy" id="938273"/>
    <lineage>
        <taxon>unclassified sequences</taxon>
        <taxon>metagenomes</taxon>
        <taxon>ecological metagenomes</taxon>
    </lineage>
</organism>
<accession>A0A0W8E9P0</accession>
<dbReference type="UniPathway" id="UPA00917"/>